<dbReference type="EMBL" id="BMQL01000001">
    <property type="protein sequence ID" value="GGQ95474.1"/>
    <property type="molecule type" value="Genomic_DNA"/>
</dbReference>
<feature type="domain" description="N-acetyltransferase" evidence="1">
    <location>
        <begin position="1"/>
        <end position="167"/>
    </location>
</feature>
<dbReference type="InterPro" id="IPR016181">
    <property type="entry name" value="Acyl_CoA_acyltransferase"/>
</dbReference>
<dbReference type="Gene3D" id="3.40.630.30">
    <property type="match status" value="1"/>
</dbReference>
<sequence>MIVRQAIEADVGAIARICSESWRVTYKNIMSSRAIEQGIRRRFKRKTIYQQVCSPVEWKGWLIAEAEGKVVGVGLRSRISNFHVTIEELNIDSTFFRQGIGRSLIEEMTRLARVHEAILQSVSVIGGSSTAISFYESLGFEFAYASHGIHKITREPTFVVRLRRYLESESERRLILERWHGQNR</sequence>
<dbReference type="Pfam" id="PF13508">
    <property type="entry name" value="Acetyltransf_7"/>
    <property type="match status" value="1"/>
</dbReference>
<protein>
    <recommendedName>
        <fullName evidence="1">N-acetyltransferase domain-containing protein</fullName>
    </recommendedName>
</protein>
<dbReference type="Proteomes" id="UP000603865">
    <property type="component" value="Unassembled WGS sequence"/>
</dbReference>
<dbReference type="CDD" id="cd04301">
    <property type="entry name" value="NAT_SF"/>
    <property type="match status" value="1"/>
</dbReference>
<dbReference type="AlphaFoldDB" id="A0A918BXP7"/>
<dbReference type="InterPro" id="IPR000182">
    <property type="entry name" value="GNAT_dom"/>
</dbReference>
<evidence type="ECO:0000313" key="2">
    <source>
        <dbReference type="EMBL" id="GGQ95474.1"/>
    </source>
</evidence>
<proteinExistence type="predicted"/>
<accession>A0A918BXP7</accession>
<evidence type="ECO:0000259" key="1">
    <source>
        <dbReference type="PROSITE" id="PS51186"/>
    </source>
</evidence>
<reference evidence="2" key="1">
    <citation type="journal article" date="2014" name="Int. J. Syst. Evol. Microbiol.">
        <title>Complete genome sequence of Corynebacterium casei LMG S-19264T (=DSM 44701T), isolated from a smear-ripened cheese.</title>
        <authorList>
            <consortium name="US DOE Joint Genome Institute (JGI-PGF)"/>
            <person name="Walter F."/>
            <person name="Albersmeier A."/>
            <person name="Kalinowski J."/>
            <person name="Ruckert C."/>
        </authorList>
    </citation>
    <scope>NUCLEOTIDE SEQUENCE</scope>
    <source>
        <strain evidence="2">JCM 31311</strain>
    </source>
</reference>
<reference evidence="2" key="2">
    <citation type="submission" date="2020-09" db="EMBL/GenBank/DDBJ databases">
        <authorList>
            <person name="Sun Q."/>
            <person name="Ohkuma M."/>
        </authorList>
    </citation>
    <scope>NUCLEOTIDE SEQUENCE</scope>
    <source>
        <strain evidence="2">JCM 31311</strain>
    </source>
</reference>
<organism evidence="2 3">
    <name type="scientific">Deinococcus ruber</name>
    <dbReference type="NCBI Taxonomy" id="1848197"/>
    <lineage>
        <taxon>Bacteria</taxon>
        <taxon>Thermotogati</taxon>
        <taxon>Deinococcota</taxon>
        <taxon>Deinococci</taxon>
        <taxon>Deinococcales</taxon>
        <taxon>Deinococcaceae</taxon>
        <taxon>Deinococcus</taxon>
    </lineage>
</organism>
<dbReference type="SUPFAM" id="SSF55729">
    <property type="entry name" value="Acyl-CoA N-acyltransferases (Nat)"/>
    <property type="match status" value="1"/>
</dbReference>
<name>A0A918BXP7_9DEIO</name>
<gene>
    <name evidence="2" type="ORF">GCM10008957_04900</name>
</gene>
<evidence type="ECO:0000313" key="3">
    <source>
        <dbReference type="Proteomes" id="UP000603865"/>
    </source>
</evidence>
<dbReference type="PROSITE" id="PS51186">
    <property type="entry name" value="GNAT"/>
    <property type="match status" value="1"/>
</dbReference>
<dbReference type="GO" id="GO:0016747">
    <property type="term" value="F:acyltransferase activity, transferring groups other than amino-acyl groups"/>
    <property type="evidence" value="ECO:0007669"/>
    <property type="project" value="InterPro"/>
</dbReference>
<dbReference type="RefSeq" id="WP_189087876.1">
    <property type="nucleotide sequence ID" value="NZ_BMQL01000001.1"/>
</dbReference>
<keyword evidence="3" id="KW-1185">Reference proteome</keyword>
<comment type="caution">
    <text evidence="2">The sequence shown here is derived from an EMBL/GenBank/DDBJ whole genome shotgun (WGS) entry which is preliminary data.</text>
</comment>